<evidence type="ECO:0000256" key="5">
    <source>
        <dbReference type="ARBA" id="ARBA00022989"/>
    </source>
</evidence>
<evidence type="ECO:0000256" key="10">
    <source>
        <dbReference type="ARBA" id="ARBA00023303"/>
    </source>
</evidence>
<keyword evidence="8 13" id="KW-0472">Membrane</keyword>
<dbReference type="PANTHER" id="PTHR11690:SF248">
    <property type="entry name" value="PICKPOCKET 17, ISOFORM A"/>
    <property type="match status" value="1"/>
</dbReference>
<keyword evidence="5 13" id="KW-1133">Transmembrane helix</keyword>
<evidence type="ECO:0000313" key="14">
    <source>
        <dbReference type="Proteomes" id="UP000887562"/>
    </source>
</evidence>
<evidence type="ECO:0000256" key="2">
    <source>
        <dbReference type="ARBA" id="ARBA00022448"/>
    </source>
</evidence>
<evidence type="ECO:0000256" key="4">
    <source>
        <dbReference type="ARBA" id="ARBA00022692"/>
    </source>
</evidence>
<evidence type="ECO:0000256" key="3">
    <source>
        <dbReference type="ARBA" id="ARBA00022461"/>
    </source>
</evidence>
<accession>A0A915EWU1</accession>
<dbReference type="Proteomes" id="UP000887562">
    <property type="component" value="Unplaced"/>
</dbReference>
<keyword evidence="4 11" id="KW-0812">Transmembrane</keyword>
<evidence type="ECO:0000256" key="13">
    <source>
        <dbReference type="SAM" id="Phobius"/>
    </source>
</evidence>
<dbReference type="Gene3D" id="2.60.470.10">
    <property type="entry name" value="Acid-sensing ion channels like domains"/>
    <property type="match status" value="1"/>
</dbReference>
<dbReference type="WBParaSite" id="maker-E.canG7_contigs_5702-snap-gene-0.34-mRNA-1">
    <property type="protein sequence ID" value="maker-E.canG7_contigs_5702-snap-gene-0.34-mRNA-1"/>
    <property type="gene ID" value="EcG7_04436"/>
</dbReference>
<evidence type="ECO:0000256" key="1">
    <source>
        <dbReference type="ARBA" id="ARBA00004141"/>
    </source>
</evidence>
<name>A0A915EWU1_9CEST</name>
<evidence type="ECO:0000256" key="7">
    <source>
        <dbReference type="ARBA" id="ARBA00023065"/>
    </source>
</evidence>
<feature type="region of interest" description="Disordered" evidence="12">
    <location>
        <begin position="1"/>
        <end position="28"/>
    </location>
</feature>
<dbReference type="GO" id="GO:0005886">
    <property type="term" value="C:plasma membrane"/>
    <property type="evidence" value="ECO:0007669"/>
    <property type="project" value="TreeGrafter"/>
</dbReference>
<dbReference type="InterPro" id="IPR001873">
    <property type="entry name" value="ENaC"/>
</dbReference>
<evidence type="ECO:0000256" key="9">
    <source>
        <dbReference type="ARBA" id="ARBA00023201"/>
    </source>
</evidence>
<reference evidence="15" key="1">
    <citation type="submission" date="2022-11" db="UniProtKB">
        <authorList>
            <consortium name="WormBaseParasite"/>
        </authorList>
    </citation>
    <scope>IDENTIFICATION</scope>
</reference>
<protein>
    <submittedName>
        <fullName evidence="15">FMRFamide activated amiloride sensitive sodium</fullName>
    </submittedName>
</protein>
<dbReference type="Pfam" id="PF00858">
    <property type="entry name" value="ASC"/>
    <property type="match status" value="1"/>
</dbReference>
<dbReference type="AlphaFoldDB" id="A0A915EWU1"/>
<sequence length="621" mass="71142">MSQEPNTEAATEARRSKQSRWDHGDEFSRNGRSKSKFSQIYELFIHFCENTSLRGVPQIVRSSDPRNHLLWLNFISIFFIACMACLIIITNQYLQYDVIHQPKRIFDAPRAFPSLTICNLRPFKSSGVDRLIRQGAVPVQAYFDVIMKVASTLDKRYASQFTTLLSHESYLLNLPKGMDPSNLGHRLEQLVQTCVVLYQNGTLIRGTDCGKAGYWVKTLNRIYHNCYTYELDPQIRAKTTQLVNVKRSRIAYNITPRVKDHRQNKISCQLSPLLHLTPILHHFFFEKIRDRIRGSQLTGARLLLNPDSSYPRIVEEGINLMPGTLTDIHCTVREWSMMTPLYGRCSHVALVEIWFGGQTYSYTEQACQQGVLQEMIARSCGCLSYDMPVPSHLEGNATTNASLPYCQFFELPVVNIGARSDTEVRCRYFTQQAMERFITRMYCSTAITRNMLAADTGCRAPCIRYSYDMQISTAQWPIKRFITNFANNQLHRKKQAAKRQSKSANFEGSYAKQEEEDESRFVELLRPYAAIHNMTTNGKEVEAVDLLMHMQDVEQNFLSIIVSRPNFDIIRVEEKAVVTLTSLFSQIGGLLSIWVGITMICIVEVAEFLLNCLDVLCGRIP</sequence>
<evidence type="ECO:0000256" key="6">
    <source>
        <dbReference type="ARBA" id="ARBA00023053"/>
    </source>
</evidence>
<feature type="compositionally biased region" description="Basic and acidic residues" evidence="12">
    <location>
        <begin position="11"/>
        <end position="28"/>
    </location>
</feature>
<keyword evidence="7 11" id="KW-0406">Ion transport</keyword>
<dbReference type="PANTHER" id="PTHR11690">
    <property type="entry name" value="AMILORIDE-SENSITIVE SODIUM CHANNEL-RELATED"/>
    <property type="match status" value="1"/>
</dbReference>
<organism evidence="14 15">
    <name type="scientific">Echinococcus canadensis</name>
    <dbReference type="NCBI Taxonomy" id="519352"/>
    <lineage>
        <taxon>Eukaryota</taxon>
        <taxon>Metazoa</taxon>
        <taxon>Spiralia</taxon>
        <taxon>Lophotrochozoa</taxon>
        <taxon>Platyhelminthes</taxon>
        <taxon>Cestoda</taxon>
        <taxon>Eucestoda</taxon>
        <taxon>Cyclophyllidea</taxon>
        <taxon>Taeniidae</taxon>
        <taxon>Echinococcus</taxon>
        <taxon>Echinococcus canadensis group</taxon>
    </lineage>
</organism>
<feature type="transmembrane region" description="Helical" evidence="13">
    <location>
        <begin position="69"/>
        <end position="89"/>
    </location>
</feature>
<keyword evidence="2 11" id="KW-0813">Transport</keyword>
<keyword evidence="14" id="KW-1185">Reference proteome</keyword>
<dbReference type="PRINTS" id="PR01078">
    <property type="entry name" value="AMINACHANNEL"/>
</dbReference>
<comment type="subcellular location">
    <subcellularLocation>
        <location evidence="1">Membrane</location>
        <topology evidence="1">Multi-pass membrane protein</topology>
    </subcellularLocation>
</comment>
<evidence type="ECO:0000256" key="8">
    <source>
        <dbReference type="ARBA" id="ARBA00023136"/>
    </source>
</evidence>
<dbReference type="GO" id="GO:0015280">
    <property type="term" value="F:ligand-gated sodium channel activity"/>
    <property type="evidence" value="ECO:0007669"/>
    <property type="project" value="TreeGrafter"/>
</dbReference>
<evidence type="ECO:0000256" key="11">
    <source>
        <dbReference type="RuleBase" id="RU000679"/>
    </source>
</evidence>
<proteinExistence type="inferred from homology"/>
<evidence type="ECO:0000313" key="15">
    <source>
        <dbReference type="WBParaSite" id="maker-E.canG7_contigs_5702-snap-gene-0.34-mRNA-1"/>
    </source>
</evidence>
<dbReference type="Gene3D" id="1.10.287.770">
    <property type="entry name" value="YojJ-like"/>
    <property type="match status" value="1"/>
</dbReference>
<keyword evidence="6" id="KW-0915">Sodium</keyword>
<keyword evidence="9 11" id="KW-0739">Sodium transport</keyword>
<keyword evidence="10 11" id="KW-0407">Ion channel</keyword>
<comment type="similarity">
    <text evidence="11">Belongs to the amiloride-sensitive sodium channel (TC 1.A.6) family.</text>
</comment>
<keyword evidence="3 11" id="KW-0894">Sodium channel</keyword>
<evidence type="ECO:0000256" key="12">
    <source>
        <dbReference type="SAM" id="MobiDB-lite"/>
    </source>
</evidence>